<organism evidence="1 2">
    <name type="scientific">Amycolatopsis keratiniphila</name>
    <dbReference type="NCBI Taxonomy" id="129921"/>
    <lineage>
        <taxon>Bacteria</taxon>
        <taxon>Bacillati</taxon>
        <taxon>Actinomycetota</taxon>
        <taxon>Actinomycetes</taxon>
        <taxon>Pseudonocardiales</taxon>
        <taxon>Pseudonocardiaceae</taxon>
        <taxon>Amycolatopsis</taxon>
        <taxon>Amycolatopsis japonica group</taxon>
    </lineage>
</organism>
<proteinExistence type="predicted"/>
<keyword evidence="2" id="KW-1185">Reference proteome</keyword>
<protein>
    <submittedName>
        <fullName evidence="1">Uncharacterized protein</fullName>
    </submittedName>
</protein>
<dbReference type="HOGENOM" id="CLU_2614212_0_0_11"/>
<reference evidence="1 2" key="1">
    <citation type="journal article" date="2013" name="BMC Genomics">
        <title>ContigScape: a Cytoscape plugin facilitating microbial genome gap closing.</title>
        <authorList>
            <person name="Tang B."/>
            <person name="Wang Q."/>
            <person name="Yang M."/>
            <person name="Xie F."/>
            <person name="Zhu Y."/>
            <person name="Zhuo Y."/>
            <person name="Wang S."/>
            <person name="Gao H."/>
            <person name="Ding X."/>
            <person name="Zhang L."/>
            <person name="Zhao G."/>
            <person name="Zheng H."/>
        </authorList>
    </citation>
    <scope>NUCLEOTIDE SEQUENCE [LARGE SCALE GENOMIC DNA]</scope>
    <source>
        <strain evidence="1 2">HCCB10007</strain>
    </source>
</reference>
<gene>
    <name evidence="1" type="ORF">AORI_3687</name>
</gene>
<sequence>MQLERHGPELRLPGRAGSIGGLGVPRSGRVACFGRAGRPIGRESGPAARADRDQVSTRTSYVDQVSDLCTYIRFCAGS</sequence>
<evidence type="ECO:0000313" key="1">
    <source>
        <dbReference type="EMBL" id="AGM06272.1"/>
    </source>
</evidence>
<dbReference type="PATRIC" id="fig|1156913.3.peg.3770"/>
<name>R4T5H7_9PSEU</name>
<dbReference type="EMBL" id="CP003410">
    <property type="protein sequence ID" value="AGM06272.1"/>
    <property type="molecule type" value="Genomic_DNA"/>
</dbReference>
<dbReference type="AlphaFoldDB" id="R4T5H7"/>
<dbReference type="KEGG" id="aoi:AORI_3687"/>
<dbReference type="Proteomes" id="UP000013968">
    <property type="component" value="Chromosome"/>
</dbReference>
<evidence type="ECO:0000313" key="2">
    <source>
        <dbReference type="Proteomes" id="UP000013968"/>
    </source>
</evidence>
<accession>R4T5H7</accession>